<feature type="region of interest" description="Disordered" evidence="1">
    <location>
        <begin position="133"/>
        <end position="218"/>
    </location>
</feature>
<evidence type="ECO:0008006" key="4">
    <source>
        <dbReference type="Google" id="ProtNLM"/>
    </source>
</evidence>
<dbReference type="Proteomes" id="UP000557566">
    <property type="component" value="Unassembled WGS sequence"/>
</dbReference>
<dbReference type="EMBL" id="JAAVMX010000006">
    <property type="protein sequence ID" value="KAF4507426.1"/>
    <property type="molecule type" value="Genomic_DNA"/>
</dbReference>
<sequence>MRNSMLSLDTHSRGLTRADDEADSPSPAYTMSTTPTTTKSSQHRRSIMSIASLGKLQKLWPSSSSSKSPSSPTSEFKDWSKSDLSAVIRLAGFQMGALGNPANPIPWETRGQDPARDGGIEKGCLEDAAESVAFPPSRAPPPPPSSPRPPHSLHPPYSRPSVPSPDRAPRSPSLHLYSSPPFPSPNRAPPPPPHLLPELSPVNYDDEDGEEHALAVPPARPISIFRRRAKTPVHQIGQLERAAKHSQQGAVGLNRMSSVSTIARQYRELVHHPDVRGDDDDDSQLEASPGFGTHFQTSEEHRRSTSLETPDDHRRCSRLAPSLVSDDGTLVALEEEMVDDAAYCKSCAWSPLAPRPPPNAMEAEADEDEMTAPAALRFSIGLDLLTRELSSAMANQSDASGLQVWVMIEAYERLRHQIAATGPGNEEAKEAIDSWLKALHAIHRDLADEAAMSESEYGD</sequence>
<accession>A0A8H4LYT6</accession>
<proteinExistence type="predicted"/>
<feature type="compositionally biased region" description="Pro residues" evidence="1">
    <location>
        <begin position="137"/>
        <end position="153"/>
    </location>
</feature>
<name>A0A8H4LYT6_9HYPO</name>
<feature type="region of interest" description="Disordered" evidence="1">
    <location>
        <begin position="97"/>
        <end position="121"/>
    </location>
</feature>
<keyword evidence="3" id="KW-1185">Reference proteome</keyword>
<feature type="compositionally biased region" description="Low complexity" evidence="1">
    <location>
        <begin position="24"/>
        <end position="40"/>
    </location>
</feature>
<feature type="compositionally biased region" description="Low complexity" evidence="1">
    <location>
        <begin position="61"/>
        <end position="74"/>
    </location>
</feature>
<dbReference type="AlphaFoldDB" id="A0A8H4LYT6"/>
<evidence type="ECO:0000313" key="2">
    <source>
        <dbReference type="EMBL" id="KAF4507426.1"/>
    </source>
</evidence>
<feature type="compositionally biased region" description="Basic and acidic residues" evidence="1">
    <location>
        <begin position="297"/>
        <end position="314"/>
    </location>
</feature>
<organism evidence="2 3">
    <name type="scientific">Ophiocordyceps sinensis</name>
    <dbReference type="NCBI Taxonomy" id="72228"/>
    <lineage>
        <taxon>Eukaryota</taxon>
        <taxon>Fungi</taxon>
        <taxon>Dikarya</taxon>
        <taxon>Ascomycota</taxon>
        <taxon>Pezizomycotina</taxon>
        <taxon>Sordariomycetes</taxon>
        <taxon>Hypocreomycetidae</taxon>
        <taxon>Hypocreales</taxon>
        <taxon>Ophiocordycipitaceae</taxon>
        <taxon>Ophiocordyceps</taxon>
    </lineage>
</organism>
<feature type="region of interest" description="Disordered" evidence="1">
    <location>
        <begin position="1"/>
        <end position="80"/>
    </location>
</feature>
<comment type="caution">
    <text evidence="2">The sequence shown here is derived from an EMBL/GenBank/DDBJ whole genome shotgun (WGS) entry which is preliminary data.</text>
</comment>
<feature type="compositionally biased region" description="Basic and acidic residues" evidence="1">
    <location>
        <begin position="110"/>
        <end position="121"/>
    </location>
</feature>
<protein>
    <recommendedName>
        <fullName evidence="4">Mating-type switching protein swi10</fullName>
    </recommendedName>
</protein>
<dbReference type="OrthoDB" id="5232891at2759"/>
<feature type="compositionally biased region" description="Pro residues" evidence="1">
    <location>
        <begin position="180"/>
        <end position="195"/>
    </location>
</feature>
<evidence type="ECO:0000256" key="1">
    <source>
        <dbReference type="SAM" id="MobiDB-lite"/>
    </source>
</evidence>
<reference evidence="2 3" key="1">
    <citation type="journal article" date="2020" name="Genome Biol. Evol.">
        <title>A new high-quality draft genome assembly of the Chinese cordyceps Ophiocordyceps sinensis.</title>
        <authorList>
            <person name="Shu R."/>
            <person name="Zhang J."/>
            <person name="Meng Q."/>
            <person name="Zhang H."/>
            <person name="Zhou G."/>
            <person name="Li M."/>
            <person name="Wu P."/>
            <person name="Zhao Y."/>
            <person name="Chen C."/>
            <person name="Qin Q."/>
        </authorList>
    </citation>
    <scope>NUCLEOTIDE SEQUENCE [LARGE SCALE GENOMIC DNA]</scope>
    <source>
        <strain evidence="2 3">IOZ07</strain>
    </source>
</reference>
<feature type="compositionally biased region" description="Basic and acidic residues" evidence="1">
    <location>
        <begin position="10"/>
        <end position="19"/>
    </location>
</feature>
<evidence type="ECO:0000313" key="3">
    <source>
        <dbReference type="Proteomes" id="UP000557566"/>
    </source>
</evidence>
<gene>
    <name evidence="2" type="ORF">G6O67_006061</name>
</gene>
<feature type="region of interest" description="Disordered" evidence="1">
    <location>
        <begin position="272"/>
        <end position="315"/>
    </location>
</feature>